<evidence type="ECO:0008006" key="4">
    <source>
        <dbReference type="Google" id="ProtNLM"/>
    </source>
</evidence>
<feature type="signal peptide" evidence="1">
    <location>
        <begin position="1"/>
        <end position="30"/>
    </location>
</feature>
<proteinExistence type="predicted"/>
<gene>
    <name evidence="2" type="ORF">FM996_12555</name>
</gene>
<evidence type="ECO:0000313" key="2">
    <source>
        <dbReference type="EMBL" id="TRL32202.1"/>
    </source>
</evidence>
<organism evidence="2 3">
    <name type="scientific">Methylosinus sporium</name>
    <dbReference type="NCBI Taxonomy" id="428"/>
    <lineage>
        <taxon>Bacteria</taxon>
        <taxon>Pseudomonadati</taxon>
        <taxon>Pseudomonadota</taxon>
        <taxon>Alphaproteobacteria</taxon>
        <taxon>Hyphomicrobiales</taxon>
        <taxon>Methylocystaceae</taxon>
        <taxon>Methylosinus</taxon>
    </lineage>
</organism>
<accession>A0A549SRE8</accession>
<keyword evidence="1" id="KW-0732">Signal</keyword>
<comment type="caution">
    <text evidence="2">The sequence shown here is derived from an EMBL/GenBank/DDBJ whole genome shotgun (WGS) entry which is preliminary data.</text>
</comment>
<protein>
    <recommendedName>
        <fullName evidence="4">Lipoprotein</fullName>
    </recommendedName>
</protein>
<evidence type="ECO:0000313" key="3">
    <source>
        <dbReference type="Proteomes" id="UP000316781"/>
    </source>
</evidence>
<dbReference type="Proteomes" id="UP000316781">
    <property type="component" value="Unassembled WGS sequence"/>
</dbReference>
<name>A0A549SRE8_METSR</name>
<reference evidence="2 3" key="1">
    <citation type="submission" date="2019-07" db="EMBL/GenBank/DDBJ databases">
        <title>Ln-dependent methylotrophs.</title>
        <authorList>
            <person name="Tani A."/>
        </authorList>
    </citation>
    <scope>NUCLEOTIDE SEQUENCE [LARGE SCALE GENOMIC DNA]</scope>
    <source>
        <strain evidence="2 3">SM89A</strain>
    </source>
</reference>
<dbReference type="EMBL" id="VJMF01000047">
    <property type="protein sequence ID" value="TRL32202.1"/>
    <property type="molecule type" value="Genomic_DNA"/>
</dbReference>
<dbReference type="AlphaFoldDB" id="A0A549SRE8"/>
<sequence length="147" mass="16105">MKISRRWRCVAILFALALAGCNVGPQVSFANGGSEVLIRREATVASGALVRLHTLTNNIDPDCSSIRRADVRVAREPQHGRLTIVRSVVYPGFSPGNPRAHCNGKGTQGAKVEYRSTPGFQGDDLVEYEIWTFNGGRLRYTAVIHVL</sequence>
<dbReference type="RefSeq" id="WP_142863300.1">
    <property type="nucleotide sequence ID" value="NZ_VJMF01000047.1"/>
</dbReference>
<evidence type="ECO:0000256" key="1">
    <source>
        <dbReference type="SAM" id="SignalP"/>
    </source>
</evidence>
<dbReference type="PROSITE" id="PS51257">
    <property type="entry name" value="PROKAR_LIPOPROTEIN"/>
    <property type="match status" value="1"/>
</dbReference>
<feature type="chain" id="PRO_5021816288" description="Lipoprotein" evidence="1">
    <location>
        <begin position="31"/>
        <end position="147"/>
    </location>
</feature>